<evidence type="ECO:0000313" key="2">
    <source>
        <dbReference type="Proteomes" id="UP001501442"/>
    </source>
</evidence>
<organism evidence="1 2">
    <name type="scientific">Actinoallomurus vinaceus</name>
    <dbReference type="NCBI Taxonomy" id="1080074"/>
    <lineage>
        <taxon>Bacteria</taxon>
        <taxon>Bacillati</taxon>
        <taxon>Actinomycetota</taxon>
        <taxon>Actinomycetes</taxon>
        <taxon>Streptosporangiales</taxon>
        <taxon>Thermomonosporaceae</taxon>
        <taxon>Actinoallomurus</taxon>
    </lineage>
</organism>
<reference evidence="2" key="1">
    <citation type="journal article" date="2019" name="Int. J. Syst. Evol. Microbiol.">
        <title>The Global Catalogue of Microorganisms (GCM) 10K type strain sequencing project: providing services to taxonomists for standard genome sequencing and annotation.</title>
        <authorList>
            <consortium name="The Broad Institute Genomics Platform"/>
            <consortium name="The Broad Institute Genome Sequencing Center for Infectious Disease"/>
            <person name="Wu L."/>
            <person name="Ma J."/>
        </authorList>
    </citation>
    <scope>NUCLEOTIDE SEQUENCE [LARGE SCALE GENOMIC DNA]</scope>
    <source>
        <strain evidence="2">JCM 17939</strain>
    </source>
</reference>
<evidence type="ECO:0000313" key="1">
    <source>
        <dbReference type="EMBL" id="GAA4633387.1"/>
    </source>
</evidence>
<dbReference type="Proteomes" id="UP001501442">
    <property type="component" value="Unassembled WGS sequence"/>
</dbReference>
<dbReference type="Pfam" id="PF04339">
    <property type="entry name" value="FemAB_like"/>
    <property type="match status" value="1"/>
</dbReference>
<dbReference type="InterPro" id="IPR016181">
    <property type="entry name" value="Acyl_CoA_acyltransferase"/>
</dbReference>
<name>A0ABP8UKH6_9ACTN</name>
<dbReference type="Gene3D" id="3.40.630.30">
    <property type="match status" value="1"/>
</dbReference>
<dbReference type="InterPro" id="IPR007434">
    <property type="entry name" value="FemAB-like"/>
</dbReference>
<proteinExistence type="predicted"/>
<keyword evidence="2" id="KW-1185">Reference proteome</keyword>
<accession>A0ABP8UKH6</accession>
<gene>
    <name evidence="1" type="ORF">GCM10023196_070700</name>
</gene>
<protein>
    <submittedName>
        <fullName evidence="1">GNAT family N-acetyltransferase</fullName>
    </submittedName>
</protein>
<comment type="caution">
    <text evidence="1">The sequence shown here is derived from an EMBL/GenBank/DDBJ whole genome shotgun (WGS) entry which is preliminary data.</text>
</comment>
<dbReference type="EMBL" id="BAABHK010000012">
    <property type="protein sequence ID" value="GAA4633387.1"/>
    <property type="molecule type" value="Genomic_DNA"/>
</dbReference>
<sequence length="390" mass="41930">MGVGIGHRGRIGDPEVTKVATAEAVSADEWDTLIGPDGFYSSHGWIRSLELAHGADPVIVARAGGGIAGVAPTWGGDPADRELFSLSALAGGLAGPWARPFLWLGGRRATANTVPCAPGERREAVLRALLAEARAEARRRGAAGVVWPYLPGPAASELAGSASGARALLQTADTMLHVPADGMDGLADTVRHEDRNKWRRESRAFKAYGGVVEWRSLADAGPDRVAELIAGTRARYGSGGGIEWMRRVLAAQQTAGVARHAVVCLARHEGRIAAAAVFYRHHDWLYGRYWGADEDAPPFTYYVLTHYAAVNWAAAHGFRRIHLSVSAWEAKARRGARLSPLAMVVAPADGLPDLVSDADAAARNSRVAGSWRERFRSRPEALDVSWEQWF</sequence>
<dbReference type="SUPFAM" id="SSF55729">
    <property type="entry name" value="Acyl-CoA N-acyltransferases (Nat)"/>
    <property type="match status" value="1"/>
</dbReference>